<name>A0A226DLG8_FOLCA</name>
<gene>
    <name evidence="12" type="ORF">Fcan01_18668</name>
</gene>
<dbReference type="SUPFAM" id="SSF56112">
    <property type="entry name" value="Protein kinase-like (PK-like)"/>
    <property type="match status" value="1"/>
</dbReference>
<feature type="binding site" evidence="9">
    <location>
        <position position="57"/>
    </location>
    <ligand>
        <name>ATP</name>
        <dbReference type="ChEBI" id="CHEBI:30616"/>
    </ligand>
</feature>
<proteinExistence type="inferred from homology"/>
<evidence type="ECO:0000256" key="9">
    <source>
        <dbReference type="PROSITE-ProRule" id="PRU10141"/>
    </source>
</evidence>
<dbReference type="PROSITE" id="PS00108">
    <property type="entry name" value="PROTEIN_KINASE_ST"/>
    <property type="match status" value="1"/>
</dbReference>
<dbReference type="Pfam" id="PF00069">
    <property type="entry name" value="Pkinase"/>
    <property type="match status" value="1"/>
</dbReference>
<evidence type="ECO:0000259" key="11">
    <source>
        <dbReference type="PROSITE" id="PS50011"/>
    </source>
</evidence>
<dbReference type="InterPro" id="IPR011009">
    <property type="entry name" value="Kinase-like_dom_sf"/>
</dbReference>
<dbReference type="STRING" id="158441.A0A226DLG8"/>
<evidence type="ECO:0000256" key="4">
    <source>
        <dbReference type="ARBA" id="ARBA00022741"/>
    </source>
</evidence>
<organism evidence="12 13">
    <name type="scientific">Folsomia candida</name>
    <name type="common">Springtail</name>
    <dbReference type="NCBI Taxonomy" id="158441"/>
    <lineage>
        <taxon>Eukaryota</taxon>
        <taxon>Metazoa</taxon>
        <taxon>Ecdysozoa</taxon>
        <taxon>Arthropoda</taxon>
        <taxon>Hexapoda</taxon>
        <taxon>Collembola</taxon>
        <taxon>Entomobryomorpha</taxon>
        <taxon>Isotomoidea</taxon>
        <taxon>Isotomidae</taxon>
        <taxon>Proisotominae</taxon>
        <taxon>Folsomia</taxon>
    </lineage>
</organism>
<dbReference type="InterPro" id="IPR017441">
    <property type="entry name" value="Protein_kinase_ATP_BS"/>
</dbReference>
<dbReference type="OrthoDB" id="248923at2759"/>
<keyword evidence="6 9" id="KW-0067">ATP-binding</keyword>
<dbReference type="GO" id="GO:0005524">
    <property type="term" value="F:ATP binding"/>
    <property type="evidence" value="ECO:0007669"/>
    <property type="project" value="UniProtKB-UniRule"/>
</dbReference>
<dbReference type="PROSITE" id="PS00107">
    <property type="entry name" value="PROTEIN_KINASE_ATP"/>
    <property type="match status" value="1"/>
</dbReference>
<keyword evidence="2 10" id="KW-0723">Serine/threonine-protein kinase</keyword>
<comment type="catalytic activity">
    <reaction evidence="7">
        <text>L-threonyl-[protein] + ATP = O-phospho-L-threonyl-[protein] + ADP + H(+)</text>
        <dbReference type="Rhea" id="RHEA:46608"/>
        <dbReference type="Rhea" id="RHEA-COMP:11060"/>
        <dbReference type="Rhea" id="RHEA-COMP:11605"/>
        <dbReference type="ChEBI" id="CHEBI:15378"/>
        <dbReference type="ChEBI" id="CHEBI:30013"/>
        <dbReference type="ChEBI" id="CHEBI:30616"/>
        <dbReference type="ChEBI" id="CHEBI:61977"/>
        <dbReference type="ChEBI" id="CHEBI:456216"/>
        <dbReference type="EC" id="2.7.11.1"/>
    </reaction>
</comment>
<comment type="similarity">
    <text evidence="10">Belongs to the protein kinase superfamily.</text>
</comment>
<dbReference type="InterPro" id="IPR008271">
    <property type="entry name" value="Ser/Thr_kinase_AS"/>
</dbReference>
<accession>A0A226DLG8</accession>
<evidence type="ECO:0000256" key="2">
    <source>
        <dbReference type="ARBA" id="ARBA00022527"/>
    </source>
</evidence>
<dbReference type="OMA" id="AMHQYKV"/>
<sequence>MNSLGLNIILRMGCLCSKQSVRINGKTYYIRDRLGEGGFSVVELVEDARTHEMFALKRIPCHNAEDQKVAMLEVESHKCIQHPGVMELLDYDLKSKVDPLEDLSSELLILMPYYQRGTLFGELSRREVRKLYFAEKEVLRIFRCICEAVEAFHTLQPDPLAHRDLKTANILLDENFNPVLMDLGSTTKARVDVKEHTEAKQLEELAAERSSMPYRAPELFHVSSNLSIDERSDVWSLGCILFALCFFKSPYDIVYERHDSVALAVVSGRIDIPPDSPFSEELHNLIKYILVVDHKERPFIQDVLTRLRELEMKNQGCV</sequence>
<evidence type="ECO:0000256" key="6">
    <source>
        <dbReference type="ARBA" id="ARBA00022840"/>
    </source>
</evidence>
<protein>
    <recommendedName>
        <fullName evidence="1">non-specific serine/threonine protein kinase</fullName>
        <ecNumber evidence="1">2.7.11.1</ecNumber>
    </recommendedName>
</protein>
<comment type="catalytic activity">
    <reaction evidence="8">
        <text>L-seryl-[protein] + ATP = O-phospho-L-seryl-[protein] + ADP + H(+)</text>
        <dbReference type="Rhea" id="RHEA:17989"/>
        <dbReference type="Rhea" id="RHEA-COMP:9863"/>
        <dbReference type="Rhea" id="RHEA-COMP:11604"/>
        <dbReference type="ChEBI" id="CHEBI:15378"/>
        <dbReference type="ChEBI" id="CHEBI:29999"/>
        <dbReference type="ChEBI" id="CHEBI:30616"/>
        <dbReference type="ChEBI" id="CHEBI:83421"/>
        <dbReference type="ChEBI" id="CHEBI:456216"/>
        <dbReference type="EC" id="2.7.11.1"/>
    </reaction>
</comment>
<dbReference type="GO" id="GO:0004674">
    <property type="term" value="F:protein serine/threonine kinase activity"/>
    <property type="evidence" value="ECO:0007669"/>
    <property type="project" value="UniProtKB-KW"/>
</dbReference>
<dbReference type="SMART" id="SM00220">
    <property type="entry name" value="S_TKc"/>
    <property type="match status" value="1"/>
</dbReference>
<dbReference type="PANTHER" id="PTHR45998">
    <property type="entry name" value="SERINE/THREONINE-PROTEIN KINASE 16"/>
    <property type="match status" value="1"/>
</dbReference>
<dbReference type="AlphaFoldDB" id="A0A226DLG8"/>
<comment type="caution">
    <text evidence="12">The sequence shown here is derived from an EMBL/GenBank/DDBJ whole genome shotgun (WGS) entry which is preliminary data.</text>
</comment>
<feature type="domain" description="Protein kinase" evidence="11">
    <location>
        <begin position="28"/>
        <end position="310"/>
    </location>
</feature>
<dbReference type="InterPro" id="IPR052239">
    <property type="entry name" value="Ser/Thr-specific_kinases"/>
</dbReference>
<dbReference type="EMBL" id="LNIX01000015">
    <property type="protein sequence ID" value="OXA46385.1"/>
    <property type="molecule type" value="Genomic_DNA"/>
</dbReference>
<evidence type="ECO:0000313" key="12">
    <source>
        <dbReference type="EMBL" id="OXA46385.1"/>
    </source>
</evidence>
<evidence type="ECO:0000256" key="10">
    <source>
        <dbReference type="RuleBase" id="RU000304"/>
    </source>
</evidence>
<keyword evidence="13" id="KW-1185">Reference proteome</keyword>
<dbReference type="Proteomes" id="UP000198287">
    <property type="component" value="Unassembled WGS sequence"/>
</dbReference>
<keyword evidence="5 12" id="KW-0418">Kinase</keyword>
<evidence type="ECO:0000313" key="13">
    <source>
        <dbReference type="Proteomes" id="UP000198287"/>
    </source>
</evidence>
<dbReference type="GO" id="GO:0005794">
    <property type="term" value="C:Golgi apparatus"/>
    <property type="evidence" value="ECO:0007669"/>
    <property type="project" value="TreeGrafter"/>
</dbReference>
<reference evidence="12 13" key="1">
    <citation type="submission" date="2015-12" db="EMBL/GenBank/DDBJ databases">
        <title>The genome of Folsomia candida.</title>
        <authorList>
            <person name="Faddeeva A."/>
            <person name="Derks M.F."/>
            <person name="Anvar Y."/>
            <person name="Smit S."/>
            <person name="Van Straalen N."/>
            <person name="Roelofs D."/>
        </authorList>
    </citation>
    <scope>NUCLEOTIDE SEQUENCE [LARGE SCALE GENOMIC DNA]</scope>
    <source>
        <strain evidence="12 13">VU population</strain>
        <tissue evidence="12">Whole body</tissue>
    </source>
</reference>
<evidence type="ECO:0000256" key="5">
    <source>
        <dbReference type="ARBA" id="ARBA00022777"/>
    </source>
</evidence>
<keyword evidence="4 9" id="KW-0547">Nucleotide-binding</keyword>
<evidence type="ECO:0000256" key="7">
    <source>
        <dbReference type="ARBA" id="ARBA00047899"/>
    </source>
</evidence>
<dbReference type="InterPro" id="IPR000719">
    <property type="entry name" value="Prot_kinase_dom"/>
</dbReference>
<keyword evidence="3" id="KW-0808">Transferase</keyword>
<dbReference type="PANTHER" id="PTHR45998:SF2">
    <property type="entry name" value="SERINE_THREONINE-PROTEIN KINASE 16"/>
    <property type="match status" value="1"/>
</dbReference>
<evidence type="ECO:0000256" key="8">
    <source>
        <dbReference type="ARBA" id="ARBA00048679"/>
    </source>
</evidence>
<evidence type="ECO:0000256" key="1">
    <source>
        <dbReference type="ARBA" id="ARBA00012513"/>
    </source>
</evidence>
<dbReference type="Gene3D" id="1.10.510.10">
    <property type="entry name" value="Transferase(Phosphotransferase) domain 1"/>
    <property type="match status" value="1"/>
</dbReference>
<evidence type="ECO:0000256" key="3">
    <source>
        <dbReference type="ARBA" id="ARBA00022679"/>
    </source>
</evidence>
<dbReference type="EC" id="2.7.11.1" evidence="1"/>
<dbReference type="PROSITE" id="PS50011">
    <property type="entry name" value="PROTEIN_KINASE_DOM"/>
    <property type="match status" value="1"/>
</dbReference>